<dbReference type="Proteomes" id="UP000655225">
    <property type="component" value="Unassembled WGS sequence"/>
</dbReference>
<evidence type="ECO:0000256" key="10">
    <source>
        <dbReference type="ARBA" id="ARBA00023136"/>
    </source>
</evidence>
<evidence type="ECO:0000256" key="8">
    <source>
        <dbReference type="ARBA" id="ARBA00022989"/>
    </source>
</evidence>
<keyword evidence="10 11" id="KW-0472">Membrane</keyword>
<keyword evidence="6" id="KW-0479">Metal-binding</keyword>
<comment type="subcellular location">
    <subcellularLocation>
        <location evidence="2">Membrane</location>
        <topology evidence="2">Multi-pass membrane protein</topology>
    </subcellularLocation>
</comment>
<evidence type="ECO:0000256" key="2">
    <source>
        <dbReference type="ARBA" id="ARBA00004141"/>
    </source>
</evidence>
<evidence type="ECO:0000256" key="9">
    <source>
        <dbReference type="ARBA" id="ARBA00023004"/>
    </source>
</evidence>
<evidence type="ECO:0000256" key="6">
    <source>
        <dbReference type="ARBA" id="ARBA00022723"/>
    </source>
</evidence>
<dbReference type="GO" id="GO:0046872">
    <property type="term" value="F:metal ion binding"/>
    <property type="evidence" value="ECO:0007669"/>
    <property type="project" value="UniProtKB-KW"/>
</dbReference>
<dbReference type="OrthoDB" id="907479at2759"/>
<comment type="caution">
    <text evidence="13">The sequence shown here is derived from an EMBL/GenBank/DDBJ whole genome shotgun (WGS) entry which is preliminary data.</text>
</comment>
<dbReference type="Pfam" id="PF03732">
    <property type="entry name" value="Retrotrans_gag"/>
    <property type="match status" value="1"/>
</dbReference>
<organism evidence="13 14">
    <name type="scientific">Tetracentron sinense</name>
    <name type="common">Spur-leaf</name>
    <dbReference type="NCBI Taxonomy" id="13715"/>
    <lineage>
        <taxon>Eukaryota</taxon>
        <taxon>Viridiplantae</taxon>
        <taxon>Streptophyta</taxon>
        <taxon>Embryophyta</taxon>
        <taxon>Tracheophyta</taxon>
        <taxon>Spermatophyta</taxon>
        <taxon>Magnoliopsida</taxon>
        <taxon>Trochodendrales</taxon>
        <taxon>Trochodendraceae</taxon>
        <taxon>Tetracentron</taxon>
    </lineage>
</organism>
<keyword evidence="9" id="KW-0408">Iron</keyword>
<dbReference type="Pfam" id="PF03188">
    <property type="entry name" value="Cytochrom_B561"/>
    <property type="match status" value="1"/>
</dbReference>
<feature type="transmembrane region" description="Helical" evidence="11">
    <location>
        <begin position="152"/>
        <end position="174"/>
    </location>
</feature>
<feature type="transmembrane region" description="Helical" evidence="11">
    <location>
        <begin position="300"/>
        <end position="322"/>
    </location>
</feature>
<evidence type="ECO:0000259" key="12">
    <source>
        <dbReference type="PROSITE" id="PS50939"/>
    </source>
</evidence>
<evidence type="ECO:0000256" key="1">
    <source>
        <dbReference type="ARBA" id="ARBA00001970"/>
    </source>
</evidence>
<accession>A0A834ZT62</accession>
<evidence type="ECO:0000256" key="5">
    <source>
        <dbReference type="ARBA" id="ARBA00022692"/>
    </source>
</evidence>
<evidence type="ECO:0000313" key="14">
    <source>
        <dbReference type="Proteomes" id="UP000655225"/>
    </source>
</evidence>
<protein>
    <recommendedName>
        <fullName evidence="12">Cytochrome b561 domain-containing protein</fullName>
    </recommendedName>
</protein>
<keyword evidence="4" id="KW-0349">Heme</keyword>
<evidence type="ECO:0000256" key="4">
    <source>
        <dbReference type="ARBA" id="ARBA00022617"/>
    </source>
</evidence>
<proteinExistence type="predicted"/>
<keyword evidence="5 11" id="KW-0812">Transmembrane</keyword>
<dbReference type="CDD" id="cd08766">
    <property type="entry name" value="Cyt_b561_ACYB-1_like"/>
    <property type="match status" value="1"/>
</dbReference>
<evidence type="ECO:0000256" key="7">
    <source>
        <dbReference type="ARBA" id="ARBA00022982"/>
    </source>
</evidence>
<dbReference type="InterPro" id="IPR005162">
    <property type="entry name" value="Retrotrans_gag_dom"/>
</dbReference>
<keyword evidence="7" id="KW-0249">Electron transport</keyword>
<evidence type="ECO:0000256" key="11">
    <source>
        <dbReference type="SAM" id="Phobius"/>
    </source>
</evidence>
<dbReference type="SMART" id="SM00665">
    <property type="entry name" value="B561"/>
    <property type="match status" value="1"/>
</dbReference>
<dbReference type="FunFam" id="1.20.120.1770:FF:000001">
    <property type="entry name" value="Cytochrome b reductase 1"/>
    <property type="match status" value="1"/>
</dbReference>
<sequence>MEGATLTWYQWYSRIHLYSTWKDMTSAMLNRFGHVDLENLDGLLAKMKQGASIVSSYQEEFEKLANRVEGLPVHALMRNFMQGLRDEIDQEVLMFRPSTLQEAMDLARISAEEIRNRHEKGLYFNCDEKFAPEHKYTQMQIFILDDDDQTKILIHPVFMLIGFIILGGEAIISYKGLPWSKKVKKLIHLILHAIALIFGIVGIYAAFKNHNESGIANLYSLHSWMGIGIISLYGIQWIYGFVVFFYPGGSPAIRTESVPWHVLFGLLVFMLAVGNSALGFLEKLTFLENSGISKFGTEAFLVNFNAIVTILFGVFVVLSVIFQARVEDDFSYSSI</sequence>
<dbReference type="PANTHER" id="PTHR10106">
    <property type="entry name" value="CYTOCHROME B561-RELATED"/>
    <property type="match status" value="1"/>
</dbReference>
<evidence type="ECO:0000313" key="13">
    <source>
        <dbReference type="EMBL" id="KAF8413150.1"/>
    </source>
</evidence>
<comment type="cofactor">
    <cofactor evidence="1">
        <name>heme b</name>
        <dbReference type="ChEBI" id="CHEBI:60344"/>
    </cofactor>
</comment>
<dbReference type="PANTHER" id="PTHR10106:SF22">
    <property type="entry name" value="TRANSMEMBRANE ASCORBATE FERRIREDUCTASE 1"/>
    <property type="match status" value="1"/>
</dbReference>
<gene>
    <name evidence="13" type="ORF">HHK36_001125</name>
</gene>
<dbReference type="PROSITE" id="PS50939">
    <property type="entry name" value="CYTOCHROME_B561"/>
    <property type="match status" value="1"/>
</dbReference>
<reference evidence="13 14" key="1">
    <citation type="submission" date="2020-04" db="EMBL/GenBank/DDBJ databases">
        <title>Plant Genome Project.</title>
        <authorList>
            <person name="Zhang R.-G."/>
        </authorList>
    </citation>
    <scope>NUCLEOTIDE SEQUENCE [LARGE SCALE GENOMIC DNA]</scope>
    <source>
        <strain evidence="13">YNK0</strain>
        <tissue evidence="13">Leaf</tissue>
    </source>
</reference>
<feature type="transmembrane region" description="Helical" evidence="11">
    <location>
        <begin position="258"/>
        <end position="280"/>
    </location>
</feature>
<feature type="domain" description="Cytochrome b561" evidence="12">
    <location>
        <begin position="118"/>
        <end position="321"/>
    </location>
</feature>
<dbReference type="Gene3D" id="1.20.120.1770">
    <property type="match status" value="1"/>
</dbReference>
<dbReference type="GO" id="GO:0016491">
    <property type="term" value="F:oxidoreductase activity"/>
    <property type="evidence" value="ECO:0007669"/>
    <property type="project" value="InterPro"/>
</dbReference>
<dbReference type="InterPro" id="IPR043205">
    <property type="entry name" value="CYB561/CYBRD1-like"/>
</dbReference>
<keyword evidence="3" id="KW-0813">Transport</keyword>
<keyword evidence="8 11" id="KW-1133">Transmembrane helix</keyword>
<keyword evidence="14" id="KW-1185">Reference proteome</keyword>
<evidence type="ECO:0000256" key="3">
    <source>
        <dbReference type="ARBA" id="ARBA00022448"/>
    </source>
</evidence>
<dbReference type="InterPro" id="IPR006593">
    <property type="entry name" value="Cyt_b561/ferric_Rdtase_TM"/>
</dbReference>
<dbReference type="AlphaFoldDB" id="A0A834ZT62"/>
<feature type="transmembrane region" description="Helical" evidence="11">
    <location>
        <begin position="227"/>
        <end position="246"/>
    </location>
</feature>
<name>A0A834ZT62_TETSI</name>
<feature type="transmembrane region" description="Helical" evidence="11">
    <location>
        <begin position="186"/>
        <end position="207"/>
    </location>
</feature>
<dbReference type="GO" id="GO:0016020">
    <property type="term" value="C:membrane"/>
    <property type="evidence" value="ECO:0007669"/>
    <property type="project" value="UniProtKB-SubCell"/>
</dbReference>
<dbReference type="EMBL" id="JABCRI010000001">
    <property type="protein sequence ID" value="KAF8413150.1"/>
    <property type="molecule type" value="Genomic_DNA"/>
</dbReference>